<evidence type="ECO:0000313" key="2">
    <source>
        <dbReference type="Proteomes" id="UP000634522"/>
    </source>
</evidence>
<evidence type="ECO:0000313" key="1">
    <source>
        <dbReference type="EMBL" id="NMG01259.1"/>
    </source>
</evidence>
<organism evidence="1 2">
    <name type="scientific">Aromatoleum toluolicum</name>
    <dbReference type="NCBI Taxonomy" id="90060"/>
    <lineage>
        <taxon>Bacteria</taxon>
        <taxon>Pseudomonadati</taxon>
        <taxon>Pseudomonadota</taxon>
        <taxon>Betaproteobacteria</taxon>
        <taxon>Rhodocyclales</taxon>
        <taxon>Rhodocyclaceae</taxon>
        <taxon>Aromatoleum</taxon>
    </lineage>
</organism>
<keyword evidence="2" id="KW-1185">Reference proteome</keyword>
<accession>A0ABX1NQD2</accession>
<reference evidence="1 2" key="1">
    <citation type="submission" date="2019-12" db="EMBL/GenBank/DDBJ databases">
        <title>Comparative genomics gives insights into the taxonomy of the Azoarcus-Aromatoleum group and reveals separate origins of nif in the plant-associated Azoarcus and non-plant-associated Aromatoleum sub-groups.</title>
        <authorList>
            <person name="Lafos M."/>
            <person name="Maluk M."/>
            <person name="Batista M."/>
            <person name="Junghare M."/>
            <person name="Carmona M."/>
            <person name="Faoro H."/>
            <person name="Cruz L.M."/>
            <person name="Battistoni F."/>
            <person name="De Souza E."/>
            <person name="Pedrosa F."/>
            <person name="Chen W.-M."/>
            <person name="Poole P.S."/>
            <person name="Dixon R.A."/>
            <person name="James E.K."/>
        </authorList>
    </citation>
    <scope>NUCLEOTIDE SEQUENCE [LARGE SCALE GENOMIC DNA]</scope>
    <source>
        <strain evidence="1 2">T</strain>
    </source>
</reference>
<proteinExistence type="predicted"/>
<comment type="caution">
    <text evidence="1">The sequence shown here is derived from an EMBL/GenBank/DDBJ whole genome shotgun (WGS) entry which is preliminary data.</text>
</comment>
<dbReference type="Proteomes" id="UP000634522">
    <property type="component" value="Unassembled WGS sequence"/>
</dbReference>
<sequence>MNILPSTNPTALPADHPFAHVQVLAFDIFGTVVYWHGSIAREVRTLYP</sequence>
<dbReference type="EMBL" id="WTVS01000193">
    <property type="protein sequence ID" value="NMG01259.1"/>
    <property type="molecule type" value="Genomic_DNA"/>
</dbReference>
<protein>
    <submittedName>
        <fullName evidence="1">Haloacid dehalogenase type II</fullName>
    </submittedName>
</protein>
<gene>
    <name evidence="1" type="ORF">GPA27_28245</name>
</gene>
<name>A0ABX1NQD2_9RHOO</name>
<feature type="non-terminal residue" evidence="1">
    <location>
        <position position="48"/>
    </location>
</feature>